<dbReference type="CDD" id="cd09084">
    <property type="entry name" value="EEP-2"/>
    <property type="match status" value="1"/>
</dbReference>
<evidence type="ECO:0000256" key="9">
    <source>
        <dbReference type="SAM" id="Phobius"/>
    </source>
</evidence>
<evidence type="ECO:0000256" key="2">
    <source>
        <dbReference type="ARBA" id="ARBA00001946"/>
    </source>
</evidence>
<dbReference type="Pfam" id="PF03372">
    <property type="entry name" value="Exo_endo_phos"/>
    <property type="match status" value="1"/>
</dbReference>
<keyword evidence="7" id="KW-0460">Magnesium</keyword>
<dbReference type="InterPro" id="IPR036691">
    <property type="entry name" value="Endo/exonu/phosph_ase_sf"/>
</dbReference>
<dbReference type="PANTHER" id="PTHR15822:SF4">
    <property type="entry name" value="TYROSYL-DNA PHOSPHODIESTERASE 2"/>
    <property type="match status" value="1"/>
</dbReference>
<evidence type="ECO:0000256" key="4">
    <source>
        <dbReference type="ARBA" id="ARBA00022723"/>
    </source>
</evidence>
<evidence type="ECO:0000256" key="3">
    <source>
        <dbReference type="ARBA" id="ARBA00022722"/>
    </source>
</evidence>
<protein>
    <submittedName>
        <fullName evidence="11">AP endonuclease</fullName>
    </submittedName>
</protein>
<accession>A0A5C8GGE2</accession>
<reference evidence="12" key="1">
    <citation type="submission" date="2019-05" db="EMBL/GenBank/DDBJ databases">
        <title>Prevotella brunnea sp. nov., isolated from a wound of a patient.</title>
        <authorList>
            <person name="Buhl M."/>
        </authorList>
    </citation>
    <scope>NUCLEOTIDE SEQUENCE [LARGE SCALE GENOMIC DNA]</scope>
    <source>
        <strain evidence="12">A2672</strain>
    </source>
</reference>
<organism evidence="11 12">
    <name type="scientific">Prevotella brunnea</name>
    <dbReference type="NCBI Taxonomy" id="2508867"/>
    <lineage>
        <taxon>Bacteria</taxon>
        <taxon>Pseudomonadati</taxon>
        <taxon>Bacteroidota</taxon>
        <taxon>Bacteroidia</taxon>
        <taxon>Bacteroidales</taxon>
        <taxon>Prevotellaceae</taxon>
        <taxon>Prevotella</taxon>
    </lineage>
</organism>
<comment type="caution">
    <text evidence="11">The sequence shown here is derived from an EMBL/GenBank/DDBJ whole genome shotgun (WGS) entry which is preliminary data.</text>
</comment>
<dbReference type="Gene3D" id="3.60.10.10">
    <property type="entry name" value="Endonuclease/exonuclease/phosphatase"/>
    <property type="match status" value="1"/>
</dbReference>
<dbReference type="GO" id="GO:0016787">
    <property type="term" value="F:hydrolase activity"/>
    <property type="evidence" value="ECO:0007669"/>
    <property type="project" value="UniProtKB-KW"/>
</dbReference>
<feature type="transmembrane region" description="Helical" evidence="9">
    <location>
        <begin position="53"/>
        <end position="79"/>
    </location>
</feature>
<gene>
    <name evidence="11" type="ORF">ETF27_07510</name>
</gene>
<dbReference type="AlphaFoldDB" id="A0A5C8GGE2"/>
<dbReference type="SUPFAM" id="SSF56219">
    <property type="entry name" value="DNase I-like"/>
    <property type="match status" value="1"/>
</dbReference>
<proteinExistence type="predicted"/>
<evidence type="ECO:0000313" key="12">
    <source>
        <dbReference type="Proteomes" id="UP000321612"/>
    </source>
</evidence>
<name>A0A5C8GGE2_9BACT</name>
<feature type="domain" description="Endonuclease/exonuclease/phosphatase" evidence="10">
    <location>
        <begin position="118"/>
        <end position="367"/>
    </location>
</feature>
<dbReference type="InterPro" id="IPR051547">
    <property type="entry name" value="TDP2-like"/>
</dbReference>
<keyword evidence="5" id="KW-0227">DNA damage</keyword>
<comment type="cofactor">
    <cofactor evidence="1">
        <name>Mn(2+)</name>
        <dbReference type="ChEBI" id="CHEBI:29035"/>
    </cofactor>
</comment>
<dbReference type="OrthoDB" id="635146at2"/>
<evidence type="ECO:0000256" key="6">
    <source>
        <dbReference type="ARBA" id="ARBA00022801"/>
    </source>
</evidence>
<evidence type="ECO:0000313" key="11">
    <source>
        <dbReference type="EMBL" id="TXJ60934.1"/>
    </source>
</evidence>
<keyword evidence="8" id="KW-0234">DNA repair</keyword>
<dbReference type="GO" id="GO:0006281">
    <property type="term" value="P:DNA repair"/>
    <property type="evidence" value="ECO:0007669"/>
    <property type="project" value="UniProtKB-KW"/>
</dbReference>
<dbReference type="GO" id="GO:0004519">
    <property type="term" value="F:endonuclease activity"/>
    <property type="evidence" value="ECO:0007669"/>
    <property type="project" value="UniProtKB-KW"/>
</dbReference>
<dbReference type="PANTHER" id="PTHR15822">
    <property type="entry name" value="TRAF AND TNF RECEPTOR-ASSOCIATED PROTEIN"/>
    <property type="match status" value="1"/>
</dbReference>
<evidence type="ECO:0000256" key="1">
    <source>
        <dbReference type="ARBA" id="ARBA00001936"/>
    </source>
</evidence>
<keyword evidence="11" id="KW-0255">Endonuclease</keyword>
<keyword evidence="9" id="KW-0812">Transmembrane</keyword>
<keyword evidence="9" id="KW-0472">Membrane</keyword>
<evidence type="ECO:0000256" key="5">
    <source>
        <dbReference type="ARBA" id="ARBA00022763"/>
    </source>
</evidence>
<keyword evidence="12" id="KW-1185">Reference proteome</keyword>
<keyword evidence="4" id="KW-0479">Metal-binding</keyword>
<keyword evidence="9" id="KW-1133">Transmembrane helix</keyword>
<evidence type="ECO:0000256" key="8">
    <source>
        <dbReference type="ARBA" id="ARBA00023204"/>
    </source>
</evidence>
<dbReference type="InterPro" id="IPR005135">
    <property type="entry name" value="Endo/exonuclease/phosphatase"/>
</dbReference>
<evidence type="ECO:0000259" key="10">
    <source>
        <dbReference type="Pfam" id="PF03372"/>
    </source>
</evidence>
<keyword evidence="3" id="KW-0540">Nuclease</keyword>
<feature type="transmembrane region" description="Helical" evidence="9">
    <location>
        <begin position="21"/>
        <end position="41"/>
    </location>
</feature>
<dbReference type="GO" id="GO:0046872">
    <property type="term" value="F:metal ion binding"/>
    <property type="evidence" value="ECO:0007669"/>
    <property type="project" value="UniProtKB-KW"/>
</dbReference>
<comment type="cofactor">
    <cofactor evidence="2">
        <name>Mg(2+)</name>
        <dbReference type="ChEBI" id="CHEBI:18420"/>
    </cofactor>
</comment>
<dbReference type="RefSeq" id="WP_130830555.1">
    <property type="nucleotide sequence ID" value="NZ_SDIK01000055.1"/>
</dbReference>
<dbReference type="EMBL" id="SDIK01000055">
    <property type="protein sequence ID" value="TXJ60934.1"/>
    <property type="molecule type" value="Genomic_DNA"/>
</dbReference>
<dbReference type="Proteomes" id="UP000321612">
    <property type="component" value="Unassembled WGS sequence"/>
</dbReference>
<keyword evidence="6" id="KW-0378">Hydrolase</keyword>
<evidence type="ECO:0000256" key="7">
    <source>
        <dbReference type="ARBA" id="ARBA00022842"/>
    </source>
</evidence>
<sequence length="380" mass="43763">MFFLGKDSKAESGTQRKNHRWFLFLLLKVLNVLTIIAMMMVGFSDRINPTEHALWSILGLGFPILLIINLGFLVFWVFFRARMVWLPLLGLLMCYVPIRKYTPFNPPKDPPFKSLKVLSYNVFMFAVEDLDENEDNPIVNYILDSKADIVCLQEADTMGVKRKNVFKRFRAAFPYCDAEKAPIKYGQTMILLSRFPILRKERIAYESEGNSSFAYIIDYHGTEVLVINNHFESNRMTEEDKESYKSIVKDPLNNLDAPEVPTRLIDKLTTAATLRAPQVETVAAYVKKYQSRRMPIILCGDFNDSPISYAHHTIEKLLTDCYVSCGNGPGISYNRSGMYFRIDHIFCSDDFKPYGAKVDNKIAASDHYPIYTWLKFTPKP</sequence>